<dbReference type="AlphaFoldDB" id="A0A926KMN5"/>
<evidence type="ECO:0000313" key="9">
    <source>
        <dbReference type="EMBL" id="MBD0379801.1"/>
    </source>
</evidence>
<name>A0A926KMN5_9BACL</name>
<dbReference type="CDD" id="cd06261">
    <property type="entry name" value="TM_PBP2"/>
    <property type="match status" value="1"/>
</dbReference>
<keyword evidence="3" id="KW-1003">Cell membrane</keyword>
<keyword evidence="4 7" id="KW-0812">Transmembrane</keyword>
<dbReference type="RefSeq" id="WP_188173588.1">
    <property type="nucleotide sequence ID" value="NZ_JACVVD010000002.1"/>
</dbReference>
<evidence type="ECO:0000256" key="6">
    <source>
        <dbReference type="ARBA" id="ARBA00023136"/>
    </source>
</evidence>
<dbReference type="Gene3D" id="1.10.3720.10">
    <property type="entry name" value="MetI-like"/>
    <property type="match status" value="1"/>
</dbReference>
<comment type="subcellular location">
    <subcellularLocation>
        <location evidence="1 7">Cell membrane</location>
        <topology evidence="1 7">Multi-pass membrane protein</topology>
    </subcellularLocation>
</comment>
<protein>
    <submittedName>
        <fullName evidence="9">Carbohydrate ABC transporter permease</fullName>
    </submittedName>
</protein>
<dbReference type="SUPFAM" id="SSF161098">
    <property type="entry name" value="MetI-like"/>
    <property type="match status" value="1"/>
</dbReference>
<dbReference type="PANTHER" id="PTHR43744">
    <property type="entry name" value="ABC TRANSPORTER PERMEASE PROTEIN MG189-RELATED-RELATED"/>
    <property type="match status" value="1"/>
</dbReference>
<dbReference type="PROSITE" id="PS50928">
    <property type="entry name" value="ABC_TM1"/>
    <property type="match status" value="1"/>
</dbReference>
<evidence type="ECO:0000259" key="8">
    <source>
        <dbReference type="PROSITE" id="PS50928"/>
    </source>
</evidence>
<gene>
    <name evidence="9" type="ORF">ICC18_06725</name>
</gene>
<dbReference type="Pfam" id="PF00528">
    <property type="entry name" value="BPD_transp_1"/>
    <property type="match status" value="1"/>
</dbReference>
<feature type="transmembrane region" description="Helical" evidence="7">
    <location>
        <begin position="109"/>
        <end position="128"/>
    </location>
</feature>
<evidence type="ECO:0000256" key="5">
    <source>
        <dbReference type="ARBA" id="ARBA00022989"/>
    </source>
</evidence>
<dbReference type="GO" id="GO:0055085">
    <property type="term" value="P:transmembrane transport"/>
    <property type="evidence" value="ECO:0007669"/>
    <property type="project" value="InterPro"/>
</dbReference>
<keyword evidence="2 7" id="KW-0813">Transport</keyword>
<keyword evidence="10" id="KW-1185">Reference proteome</keyword>
<keyword evidence="6 7" id="KW-0472">Membrane</keyword>
<feature type="transmembrane region" description="Helical" evidence="7">
    <location>
        <begin position="76"/>
        <end position="97"/>
    </location>
</feature>
<feature type="domain" description="ABC transmembrane type-1" evidence="8">
    <location>
        <begin position="73"/>
        <end position="277"/>
    </location>
</feature>
<feature type="transmembrane region" description="Helical" evidence="7">
    <location>
        <begin position="181"/>
        <end position="203"/>
    </location>
</feature>
<keyword evidence="5 7" id="KW-1133">Transmembrane helix</keyword>
<dbReference type="GO" id="GO:0005886">
    <property type="term" value="C:plasma membrane"/>
    <property type="evidence" value="ECO:0007669"/>
    <property type="project" value="UniProtKB-SubCell"/>
</dbReference>
<feature type="transmembrane region" description="Helical" evidence="7">
    <location>
        <begin position="12"/>
        <end position="37"/>
    </location>
</feature>
<evidence type="ECO:0000256" key="4">
    <source>
        <dbReference type="ARBA" id="ARBA00022692"/>
    </source>
</evidence>
<feature type="transmembrane region" description="Helical" evidence="7">
    <location>
        <begin position="258"/>
        <end position="277"/>
    </location>
</feature>
<evidence type="ECO:0000313" key="10">
    <source>
        <dbReference type="Proteomes" id="UP000650466"/>
    </source>
</evidence>
<reference evidence="9" key="1">
    <citation type="submission" date="2020-09" db="EMBL/GenBank/DDBJ databases">
        <title>Draft Genome Sequence of Paenibacillus sp. WST5.</title>
        <authorList>
            <person name="Bao Z."/>
        </authorList>
    </citation>
    <scope>NUCLEOTIDE SEQUENCE</scope>
    <source>
        <strain evidence="9">WST5</strain>
    </source>
</reference>
<accession>A0A926KMN5</accession>
<dbReference type="InterPro" id="IPR035906">
    <property type="entry name" value="MetI-like_sf"/>
</dbReference>
<comment type="similarity">
    <text evidence="7">Belongs to the binding-protein-dependent transport system permease family.</text>
</comment>
<sequence>MKRTLSETLGTGTLYVLLLFFSLLTLYPFWHVLMYAFSDPKQSIGGGLFLWPKGFSLLSFQMLLESDGIFQAYRNSLFRLIIGTSINVVLTATLAYPLANKRFVGRMQLTLFIFFTMLFQGGMIPSYLLVKSLGLINTPWALILPGAISAWNFFIMKNYFQSISPEIEESANLDGSTPLRTLFSIIIPISKPVIAAVALFYAVGHWNAYFDAVLYINSPSKQVLQVFLKGMLATSSLQQLGGTESFQSGIASVTEESIKMATVVISVLPMLIIYPFIQKYYVKGIMIGSVKG</sequence>
<evidence type="ECO:0000256" key="7">
    <source>
        <dbReference type="RuleBase" id="RU363032"/>
    </source>
</evidence>
<evidence type="ECO:0000256" key="2">
    <source>
        <dbReference type="ARBA" id="ARBA00022448"/>
    </source>
</evidence>
<dbReference type="EMBL" id="JACVVD010000002">
    <property type="protein sequence ID" value="MBD0379801.1"/>
    <property type="molecule type" value="Genomic_DNA"/>
</dbReference>
<evidence type="ECO:0000256" key="1">
    <source>
        <dbReference type="ARBA" id="ARBA00004651"/>
    </source>
</evidence>
<dbReference type="InterPro" id="IPR000515">
    <property type="entry name" value="MetI-like"/>
</dbReference>
<organism evidence="9 10">
    <name type="scientific">Paenibacillus sedimenti</name>
    <dbReference type="NCBI Taxonomy" id="2770274"/>
    <lineage>
        <taxon>Bacteria</taxon>
        <taxon>Bacillati</taxon>
        <taxon>Bacillota</taxon>
        <taxon>Bacilli</taxon>
        <taxon>Bacillales</taxon>
        <taxon>Paenibacillaceae</taxon>
        <taxon>Paenibacillus</taxon>
    </lineage>
</organism>
<proteinExistence type="inferred from homology"/>
<dbReference type="Proteomes" id="UP000650466">
    <property type="component" value="Unassembled WGS sequence"/>
</dbReference>
<dbReference type="PANTHER" id="PTHR43744:SF9">
    <property type="entry name" value="POLYGALACTURONAN_RHAMNOGALACTURONAN TRANSPORT SYSTEM PERMEASE PROTEIN YTCP"/>
    <property type="match status" value="1"/>
</dbReference>
<evidence type="ECO:0000256" key="3">
    <source>
        <dbReference type="ARBA" id="ARBA00022475"/>
    </source>
</evidence>
<comment type="caution">
    <text evidence="9">The sequence shown here is derived from an EMBL/GenBank/DDBJ whole genome shotgun (WGS) entry which is preliminary data.</text>
</comment>
<feature type="transmembrane region" description="Helical" evidence="7">
    <location>
        <begin position="140"/>
        <end position="160"/>
    </location>
</feature>